<name>A0A023AY76_GRENI</name>
<evidence type="ECO:0000313" key="2">
    <source>
        <dbReference type="EMBL" id="EZG43245.1"/>
    </source>
</evidence>
<dbReference type="RefSeq" id="XP_011133500.1">
    <property type="nucleotide sequence ID" value="XM_011135198.1"/>
</dbReference>
<dbReference type="GeneID" id="22916072"/>
<feature type="region of interest" description="Disordered" evidence="1">
    <location>
        <begin position="145"/>
        <end position="180"/>
    </location>
</feature>
<proteinExistence type="predicted"/>
<reference evidence="2" key="1">
    <citation type="submission" date="2013-12" db="EMBL/GenBank/DDBJ databases">
        <authorList>
            <person name="Omoto C.K."/>
            <person name="Sibley D."/>
            <person name="Venepally P."/>
            <person name="Hadjithomas M."/>
            <person name="Karamycheva S."/>
            <person name="Brunk B."/>
            <person name="Roos D."/>
            <person name="Caler E."/>
            <person name="Lorenzi H."/>
        </authorList>
    </citation>
    <scope>NUCLEOTIDE SEQUENCE</scope>
</reference>
<evidence type="ECO:0000256" key="1">
    <source>
        <dbReference type="SAM" id="MobiDB-lite"/>
    </source>
</evidence>
<evidence type="ECO:0000313" key="3">
    <source>
        <dbReference type="Proteomes" id="UP000019763"/>
    </source>
</evidence>
<keyword evidence="3" id="KW-1185">Reference proteome</keyword>
<gene>
    <name evidence="2" type="ORF">GNI_180760</name>
</gene>
<sequence>MVYELLLLLPAEARMDAHDKSREVSFVAWTTWLQRKYGRATVPIYSTMMMDRGMESTRARQYRVLFKSCGVEHLRKECPYRGVYCRKCGVKSHLAAVCQAIPIRDGYGGGDAGYFRPNPKGGYALDVAPKHRAQKYAAAGAIIPDAEEDTQRQSRRAKERREAKRGSNNPPGREKAVGLVGVEDMSRSELLELIQTRPWERNGVDAIGGEEELTAQDF</sequence>
<dbReference type="VEuPathDB" id="CryptoDB:GNI_180760"/>
<evidence type="ECO:0008006" key="4">
    <source>
        <dbReference type="Google" id="ProtNLM"/>
    </source>
</evidence>
<dbReference type="AlphaFoldDB" id="A0A023AY76"/>
<dbReference type="EMBL" id="AFNH02001365">
    <property type="protein sequence ID" value="EZG43245.1"/>
    <property type="molecule type" value="Genomic_DNA"/>
</dbReference>
<dbReference type="Proteomes" id="UP000019763">
    <property type="component" value="Unassembled WGS sequence"/>
</dbReference>
<accession>A0A023AY76</accession>
<protein>
    <recommendedName>
        <fullName evidence="4">Zinc knuckle protein</fullName>
    </recommendedName>
</protein>
<organism evidence="2 3">
    <name type="scientific">Gregarina niphandrodes</name>
    <name type="common">Septate eugregarine</name>
    <dbReference type="NCBI Taxonomy" id="110365"/>
    <lineage>
        <taxon>Eukaryota</taxon>
        <taxon>Sar</taxon>
        <taxon>Alveolata</taxon>
        <taxon>Apicomplexa</taxon>
        <taxon>Conoidasida</taxon>
        <taxon>Gregarinasina</taxon>
        <taxon>Eugregarinorida</taxon>
        <taxon>Gregarinidae</taxon>
        <taxon>Gregarina</taxon>
    </lineage>
</organism>
<comment type="caution">
    <text evidence="2">The sequence shown here is derived from an EMBL/GenBank/DDBJ whole genome shotgun (WGS) entry which is preliminary data.</text>
</comment>